<evidence type="ECO:0000313" key="6">
    <source>
        <dbReference type="Proteomes" id="UP000006322"/>
    </source>
</evidence>
<dbReference type="EMBL" id="BAER01000044">
    <property type="protein sequence ID" value="GAC32695.1"/>
    <property type="molecule type" value="Genomic_DNA"/>
</dbReference>
<proteinExistence type="predicted"/>
<keyword evidence="6" id="KW-1185">Reference proteome</keyword>
<dbReference type="GO" id="GO:0046872">
    <property type="term" value="F:metal ion binding"/>
    <property type="evidence" value="ECO:0007669"/>
    <property type="project" value="UniProtKB-KW"/>
</dbReference>
<dbReference type="Proteomes" id="UP000006322">
    <property type="component" value="Unassembled WGS sequence"/>
</dbReference>
<evidence type="ECO:0000256" key="3">
    <source>
        <dbReference type="ARBA" id="ARBA00023004"/>
    </source>
</evidence>
<dbReference type="PANTHER" id="PTHR13096:SF8">
    <property type="entry name" value="RIBOSOMAL OXYGENASE 1"/>
    <property type="match status" value="1"/>
</dbReference>
<dbReference type="SUPFAM" id="SSF51197">
    <property type="entry name" value="Clavaminate synthase-like"/>
    <property type="match status" value="1"/>
</dbReference>
<reference evidence="6" key="1">
    <citation type="journal article" date="2014" name="Environ. Microbiol.">
        <title>Comparative genomics of the marine bacterial genus Glaciecola reveals the high degree of genomic diversity and genomic characteristic for cold adaptation.</title>
        <authorList>
            <person name="Qin Q.L."/>
            <person name="Xie B.B."/>
            <person name="Yu Y."/>
            <person name="Shu Y.L."/>
            <person name="Rong J.C."/>
            <person name="Zhang Y.J."/>
            <person name="Zhao D.L."/>
            <person name="Chen X.L."/>
            <person name="Zhang X.Y."/>
            <person name="Chen B."/>
            <person name="Zhou B.C."/>
            <person name="Zhang Y.Z."/>
        </authorList>
    </citation>
    <scope>NUCLEOTIDE SEQUENCE [LARGE SCALE GENOMIC DNA]</scope>
    <source>
        <strain evidence="6">LMG 21857</strain>
    </source>
</reference>
<dbReference type="GO" id="GO:0016706">
    <property type="term" value="F:2-oxoglutarate-dependent dioxygenase activity"/>
    <property type="evidence" value="ECO:0007669"/>
    <property type="project" value="TreeGrafter"/>
</dbReference>
<comment type="cofactor">
    <cofactor evidence="1">
        <name>Fe(2+)</name>
        <dbReference type="ChEBI" id="CHEBI:29033"/>
    </cofactor>
</comment>
<dbReference type="InterPro" id="IPR039994">
    <property type="entry name" value="NO66-like"/>
</dbReference>
<dbReference type="STRING" id="1129793.GPLA_1785"/>
<evidence type="ECO:0000256" key="1">
    <source>
        <dbReference type="ARBA" id="ARBA00001954"/>
    </source>
</evidence>
<protein>
    <submittedName>
        <fullName evidence="5">Cupin 4</fullName>
    </submittedName>
</protein>
<keyword evidence="2" id="KW-0479">Metal-binding</keyword>
<accession>K7ABE2</accession>
<dbReference type="Gene3D" id="2.60.120.650">
    <property type="entry name" value="Cupin"/>
    <property type="match status" value="1"/>
</dbReference>
<evidence type="ECO:0000259" key="4">
    <source>
        <dbReference type="PROSITE" id="PS51184"/>
    </source>
</evidence>
<dbReference type="Gene3D" id="3.40.366.30">
    <property type="entry name" value="50S ribosomal protein L16 arginine hydroxylase, Chain A, Domain 2"/>
    <property type="match status" value="1"/>
</dbReference>
<dbReference type="SMART" id="SM00558">
    <property type="entry name" value="JmjC"/>
    <property type="match status" value="1"/>
</dbReference>
<organism evidence="5 6">
    <name type="scientific">Paraglaciecola polaris LMG 21857</name>
    <dbReference type="NCBI Taxonomy" id="1129793"/>
    <lineage>
        <taxon>Bacteria</taxon>
        <taxon>Pseudomonadati</taxon>
        <taxon>Pseudomonadota</taxon>
        <taxon>Gammaproteobacteria</taxon>
        <taxon>Alteromonadales</taxon>
        <taxon>Alteromonadaceae</taxon>
        <taxon>Paraglaciecola</taxon>
    </lineage>
</organism>
<dbReference type="InterPro" id="IPR003347">
    <property type="entry name" value="JmjC_dom"/>
</dbReference>
<sequence length="390" mass="45097">MYVFDNFDPEIFLDYHWQKRPAVFRRTFAKFVDPLDEHELAGLAQDPRIDSRVVSYTSPNWQVEHGPINDFEQACQGRWSLLVQSVDQHISDADALIRMFNFIPYWRLDDLMVSFSNEGAGVGPHLDQYDVFIIQGKGSRRWKAGEKGEYSTYRPHADLTQITEFEPTIDEVLLPGDMIYIPAGCPHNGVALEDCMNYSVGFRAPTQQDLLSSLADYSIDLGLFKKRYQDENLTPRRDPSELAPSEINSFRTMLHEVIDSPKFDRWLSCHFSDTQLNQGYDPQHNPDYSLEEILTLFDQHTVFERQPGIRPIYLAKHDPAQSLEIFIEGQAYFAPAKHVTEVRKMLKMPSWQYNIEGDDATPLSVNHFWVHLLCELVNAGAWLPQEKTEF</sequence>
<feature type="domain" description="JmjC" evidence="4">
    <location>
        <begin position="92"/>
        <end position="219"/>
    </location>
</feature>
<evidence type="ECO:0000256" key="2">
    <source>
        <dbReference type="ARBA" id="ARBA00022723"/>
    </source>
</evidence>
<dbReference type="OrthoDB" id="9764016at2"/>
<dbReference type="AlphaFoldDB" id="K7ABE2"/>
<gene>
    <name evidence="5" type="ORF">GPLA_1785</name>
</gene>
<comment type="caution">
    <text evidence="5">The sequence shown here is derived from an EMBL/GenBank/DDBJ whole genome shotgun (WGS) entry which is preliminary data.</text>
</comment>
<keyword evidence="3" id="KW-0408">Iron</keyword>
<evidence type="ECO:0000313" key="5">
    <source>
        <dbReference type="EMBL" id="GAC32695.1"/>
    </source>
</evidence>
<name>K7ABE2_9ALTE</name>
<dbReference type="Pfam" id="PF08007">
    <property type="entry name" value="JmjC_2"/>
    <property type="match status" value="1"/>
</dbReference>
<dbReference type="PANTHER" id="PTHR13096">
    <property type="entry name" value="MINA53 MYC INDUCED NUCLEAR ANTIGEN"/>
    <property type="match status" value="1"/>
</dbReference>
<dbReference type="PROSITE" id="PS51184">
    <property type="entry name" value="JMJC"/>
    <property type="match status" value="1"/>
</dbReference>